<dbReference type="Proteomes" id="UP001172738">
    <property type="component" value="Unassembled WGS sequence"/>
</dbReference>
<comment type="caution">
    <text evidence="1">The sequence shown here is derived from an EMBL/GenBank/DDBJ whole genome shotgun (WGS) entry which is preliminary data.</text>
</comment>
<proteinExistence type="predicted"/>
<reference evidence="1" key="1">
    <citation type="submission" date="2023-06" db="EMBL/GenBank/DDBJ databases">
        <title>SYSU T00b26.</title>
        <authorList>
            <person name="Gao L."/>
            <person name="Fang B.-Z."/>
            <person name="Li W.-J."/>
        </authorList>
    </citation>
    <scope>NUCLEOTIDE SEQUENCE</scope>
    <source>
        <strain evidence="1">SYSU T00b26</strain>
    </source>
</reference>
<organism evidence="1 2">
    <name type="scientific">Demequina zhanjiangensis</name>
    <dbReference type="NCBI Taxonomy" id="3051659"/>
    <lineage>
        <taxon>Bacteria</taxon>
        <taxon>Bacillati</taxon>
        <taxon>Actinomycetota</taxon>
        <taxon>Actinomycetes</taxon>
        <taxon>Micrococcales</taxon>
        <taxon>Demequinaceae</taxon>
        <taxon>Demequina</taxon>
    </lineage>
</organism>
<dbReference type="RefSeq" id="WP_301129519.1">
    <property type="nucleotide sequence ID" value="NZ_JAUHPV010000007.1"/>
</dbReference>
<evidence type="ECO:0000313" key="1">
    <source>
        <dbReference type="EMBL" id="MDN4473719.1"/>
    </source>
</evidence>
<protein>
    <recommendedName>
        <fullName evidence="3">AbiTii domain-containing protein</fullName>
    </recommendedName>
</protein>
<gene>
    <name evidence="1" type="ORF">QQX04_12005</name>
</gene>
<sequence>MDLAEELLKDIEEQRIEPRQIVFRARRLALLLGDASADYWLRHEASGYRSHDYFEAKDAASAVGRLDHPDDETAPFKLASLTRLKRYAEDAYRGGDSVTGLRATDLIETVVNTIHAWVVDKYLELRFGGAAESAFELLREQVDRDISRLAPDAALMFSAAFENIDSDNPEHWANAASTCRRLLREIADQLQPSSEPINGRDMTADKYINRLAYWIEQREASSTRRDVVLSDLEFLGKRLDAFDDAGHKGAHATVTREEASRYLVGTYLLAGDILALDPGVVETLTEQVMRRTMRFLEMDREVTDEDIEELDAAFEDDDA</sequence>
<dbReference type="EMBL" id="JAUHPV010000007">
    <property type="protein sequence ID" value="MDN4473719.1"/>
    <property type="molecule type" value="Genomic_DNA"/>
</dbReference>
<evidence type="ECO:0000313" key="2">
    <source>
        <dbReference type="Proteomes" id="UP001172738"/>
    </source>
</evidence>
<keyword evidence="2" id="KW-1185">Reference proteome</keyword>
<accession>A0ABT8G4T5</accession>
<evidence type="ECO:0008006" key="3">
    <source>
        <dbReference type="Google" id="ProtNLM"/>
    </source>
</evidence>
<name>A0ABT8G4T5_9MICO</name>